<accession>A0A2T2Y5X8</accession>
<evidence type="ECO:0000313" key="2">
    <source>
        <dbReference type="EMBL" id="PSR47933.1"/>
    </source>
</evidence>
<dbReference type="Proteomes" id="UP000240892">
    <property type="component" value="Unassembled WGS sequence"/>
</dbReference>
<dbReference type="AlphaFoldDB" id="A0A2T2Y5X8"/>
<evidence type="ECO:0000313" key="3">
    <source>
        <dbReference type="Proteomes" id="UP000240892"/>
    </source>
</evidence>
<comment type="caution">
    <text evidence="2">The sequence shown here is derived from an EMBL/GenBank/DDBJ whole genome shotgun (WGS) entry which is preliminary data.</text>
</comment>
<gene>
    <name evidence="2" type="ORF">C8256_06365</name>
</gene>
<organism evidence="2 3">
    <name type="scientific">Kluyvera genomosp. 2</name>
    <dbReference type="NCBI Taxonomy" id="2774054"/>
    <lineage>
        <taxon>Bacteria</taxon>
        <taxon>Pseudomonadati</taxon>
        <taxon>Pseudomonadota</taxon>
        <taxon>Gammaproteobacteria</taxon>
        <taxon>Enterobacterales</taxon>
        <taxon>Enterobacteriaceae</taxon>
        <taxon>Kluyvera</taxon>
    </lineage>
</organism>
<keyword evidence="3" id="KW-1185">Reference proteome</keyword>
<proteinExistence type="predicted"/>
<protein>
    <submittedName>
        <fullName evidence="2">Pilus assembly protein PilN</fullName>
    </submittedName>
</protein>
<reference evidence="2 3" key="1">
    <citation type="submission" date="2018-03" db="EMBL/GenBank/DDBJ databases">
        <title>First report of an OXA-48+CTX-M-M-producing Kluyvera ascorbata clone recovered from patients admitted in a University Hospital in Madrid, Spain.</title>
        <authorList>
            <person name="Hernandez-Garcia M."/>
            <person name="Leon-Sampedro R."/>
            <person name="Perez-Viso B."/>
            <person name="Morosini M.I."/>
            <person name="Lopez-Fresnena N."/>
            <person name="Coque T.M."/>
            <person name="Bonten M."/>
            <person name="Malhotra-Kumar S."/>
            <person name="Ruiz-Garbajosa P."/>
            <person name="Canton R."/>
        </authorList>
    </citation>
    <scope>NUCLEOTIDE SEQUENCE [LARGE SCALE GENOMIC DNA]</scope>
    <source>
        <strain evidence="2 3">KA2</strain>
    </source>
</reference>
<dbReference type="EMBL" id="PYHO01000003">
    <property type="protein sequence ID" value="PSR47933.1"/>
    <property type="molecule type" value="Genomic_DNA"/>
</dbReference>
<evidence type="ECO:0000256" key="1">
    <source>
        <dbReference type="SAM" id="SignalP"/>
    </source>
</evidence>
<name>A0A2T2Y5X8_9ENTR</name>
<keyword evidence="1" id="KW-0732">Signal</keyword>
<sequence>MAGVAACWLLSMAVAFSCQLSGKARRAGDDIHADAERQITQQLAAREREWAARAQQQALLAQRLAHRRTTEAWAARLSTLAEQLPPQAWLNELVYRERTLLLSGTLIQFAALAGVEQVLTALPGFQPATAGKIQRDNAGRWQVHYQLQEETDDAAP</sequence>
<feature type="chain" id="PRO_5015783939" evidence="1">
    <location>
        <begin position="18"/>
        <end position="156"/>
    </location>
</feature>
<feature type="signal peptide" evidence="1">
    <location>
        <begin position="1"/>
        <end position="17"/>
    </location>
</feature>